<dbReference type="EMBL" id="GBHO01015985">
    <property type="protein sequence ID" value="JAG27619.1"/>
    <property type="molecule type" value="Transcribed_RNA"/>
</dbReference>
<protein>
    <submittedName>
        <fullName evidence="4">Acyl-CoA-binding protein</fullName>
    </submittedName>
</protein>
<dbReference type="InterPro" id="IPR035984">
    <property type="entry name" value="Acyl-CoA-binding_sf"/>
</dbReference>
<reference evidence="4" key="1">
    <citation type="journal article" date="2014" name="PLoS ONE">
        <title>Transcriptome-Based Identification of ABC Transporters in the Western Tarnished Plant Bug Lygus hesperus.</title>
        <authorList>
            <person name="Hull J.J."/>
            <person name="Chaney K."/>
            <person name="Geib S.M."/>
            <person name="Fabrick J.A."/>
            <person name="Brent C.S."/>
            <person name="Walsh D."/>
            <person name="Lavine L.C."/>
        </authorList>
    </citation>
    <scope>NUCLEOTIDE SEQUENCE</scope>
</reference>
<dbReference type="PANTHER" id="PTHR23310:SF62">
    <property type="entry name" value="ACYL-COA BINDING PROTEIN 1, ISOFORM A"/>
    <property type="match status" value="1"/>
</dbReference>
<name>A0A0A9Y639_LYGHE</name>
<dbReference type="SUPFAM" id="SSF47027">
    <property type="entry name" value="Acyl-CoA binding protein"/>
    <property type="match status" value="1"/>
</dbReference>
<dbReference type="EMBL" id="GBHO01002651">
    <property type="protein sequence ID" value="JAG40953.1"/>
    <property type="molecule type" value="Transcribed_RNA"/>
</dbReference>
<dbReference type="Gene3D" id="1.20.80.10">
    <property type="match status" value="1"/>
</dbReference>
<evidence type="ECO:0000313" key="5">
    <source>
        <dbReference type="EMBL" id="JAG40953.1"/>
    </source>
</evidence>
<evidence type="ECO:0000256" key="1">
    <source>
        <dbReference type="ARBA" id="ARBA00005567"/>
    </source>
</evidence>
<evidence type="ECO:0000313" key="4">
    <source>
        <dbReference type="EMBL" id="JAG27619.1"/>
    </source>
</evidence>
<accession>A0A0A9Y639</accession>
<dbReference type="InterPro" id="IPR014352">
    <property type="entry name" value="FERM/acyl-CoA-bd_prot_sf"/>
</dbReference>
<feature type="domain" description="ACB" evidence="3">
    <location>
        <begin position="13"/>
        <end position="98"/>
    </location>
</feature>
<organism evidence="4">
    <name type="scientific">Lygus hesperus</name>
    <name type="common">Western plant bug</name>
    <dbReference type="NCBI Taxonomy" id="30085"/>
    <lineage>
        <taxon>Eukaryota</taxon>
        <taxon>Metazoa</taxon>
        <taxon>Ecdysozoa</taxon>
        <taxon>Arthropoda</taxon>
        <taxon>Hexapoda</taxon>
        <taxon>Insecta</taxon>
        <taxon>Pterygota</taxon>
        <taxon>Neoptera</taxon>
        <taxon>Paraneoptera</taxon>
        <taxon>Hemiptera</taxon>
        <taxon>Heteroptera</taxon>
        <taxon>Panheteroptera</taxon>
        <taxon>Cimicomorpha</taxon>
        <taxon>Miridae</taxon>
        <taxon>Mirini</taxon>
        <taxon>Lygus</taxon>
    </lineage>
</organism>
<dbReference type="PANTHER" id="PTHR23310">
    <property type="entry name" value="ACYL-COA-BINDING PROTEIN, ACBP"/>
    <property type="match status" value="1"/>
</dbReference>
<dbReference type="Pfam" id="PF00887">
    <property type="entry name" value="ACBP"/>
    <property type="match status" value="1"/>
</dbReference>
<feature type="non-terminal residue" evidence="4">
    <location>
        <position position="1"/>
    </location>
</feature>
<comment type="similarity">
    <text evidence="1">Belongs to the ACBP family.</text>
</comment>
<dbReference type="PRINTS" id="PR00689">
    <property type="entry name" value="ACOABINDINGP"/>
</dbReference>
<keyword evidence="2" id="KW-0446">Lipid-binding</keyword>
<dbReference type="PROSITE" id="PS51228">
    <property type="entry name" value="ACB_2"/>
    <property type="match status" value="1"/>
</dbReference>
<dbReference type="InterPro" id="IPR000582">
    <property type="entry name" value="Acyl-CoA-binding_protein"/>
</dbReference>
<evidence type="ECO:0000256" key="2">
    <source>
        <dbReference type="ARBA" id="ARBA00023121"/>
    </source>
</evidence>
<evidence type="ECO:0000259" key="3">
    <source>
        <dbReference type="PROSITE" id="PS51228"/>
    </source>
</evidence>
<dbReference type="AlphaFoldDB" id="A0A0A9Y639"/>
<gene>
    <name evidence="4" type="primary">acbA_1</name>
    <name evidence="5" type="synonym">acbA_2</name>
    <name evidence="4" type="ORF">CM83_5765</name>
    <name evidence="5" type="ORF">CM83_5766</name>
</gene>
<sequence length="100" mass="11734">SKVKKLRVRRTMQDDEFKQAADRVKHLATRPNNDELLALYGLYKQATEGDNNESEPWSIQFQAHAKWEAWKSRRGLTQEQAKLDYVALVQQLIDKYSLVE</sequence>
<reference evidence="4" key="2">
    <citation type="submission" date="2014-07" db="EMBL/GenBank/DDBJ databases">
        <authorList>
            <person name="Hull J."/>
        </authorList>
    </citation>
    <scope>NUCLEOTIDE SEQUENCE</scope>
</reference>
<dbReference type="GO" id="GO:0006631">
    <property type="term" value="P:fatty acid metabolic process"/>
    <property type="evidence" value="ECO:0007669"/>
    <property type="project" value="TreeGrafter"/>
</dbReference>
<dbReference type="GO" id="GO:0000062">
    <property type="term" value="F:fatty-acyl-CoA binding"/>
    <property type="evidence" value="ECO:0007669"/>
    <property type="project" value="InterPro"/>
</dbReference>
<proteinExistence type="inferred from homology"/>